<dbReference type="Proteomes" id="UP000001661">
    <property type="component" value="Chromosome"/>
</dbReference>
<dbReference type="KEGG" id="aar:Acear_1325"/>
<sequence>MYLSAAKNCCLKLNQLLIYRNLLDNNLIKKVKDLVLNLNNQPTKLTKLQTDYYQLYHELIKTGEKNELQGNLWQQYLLKAITTDKNTFSLTSERLGKDLGTSLYQAAVHDLKILKKFYKLNLAEIENKLNIQPIEFIHNFNPSTANNSLFTDNLTNLNKAFSQTESPKKLTDLLIDYYYSTGTGKLNRYAAFQWNNQQQQPIGIKNPDSVTFKELIGYQSQQQRLIENTEAFLNNNQANNVLLFGASGTGKSSSIKALINRYANEGLRLIEITKNQLTELPKILHFLKQRGLYFIIFMDDLSFEDFETEYKYLKAIMEGGIERKPDNTLFYATSNRRNLIKEKWNDRSQQSSEVHPKDTKQEKLSLVERFGITITYEAPDQRDYLKIVKKLAEKNNINLSQEELEKKAKRWAIRHNGRSGRTAQQFITHLLGKE</sequence>
<keyword evidence="2" id="KW-1185">Reference proteome</keyword>
<dbReference type="InterPro" id="IPR008533">
    <property type="entry name" value="DUF815"/>
</dbReference>
<dbReference type="HOGENOM" id="CLU_039512_1_1_9"/>
<dbReference type="PANTHER" id="PTHR42935:SF1">
    <property type="entry name" value="SLR0930 PROTEIN"/>
    <property type="match status" value="1"/>
</dbReference>
<name>D9QQP7_ACEAZ</name>
<organism evidence="1 2">
    <name type="scientific">Acetohalobium arabaticum (strain ATCC 49924 / DSM 5501 / Z-7288)</name>
    <dbReference type="NCBI Taxonomy" id="574087"/>
    <lineage>
        <taxon>Bacteria</taxon>
        <taxon>Bacillati</taxon>
        <taxon>Bacillota</taxon>
        <taxon>Clostridia</taxon>
        <taxon>Halanaerobiales</taxon>
        <taxon>Halobacteroidaceae</taxon>
        <taxon>Acetohalobium</taxon>
    </lineage>
</organism>
<dbReference type="AlphaFoldDB" id="D9QQP7"/>
<evidence type="ECO:0000313" key="1">
    <source>
        <dbReference type="EMBL" id="ADL12838.1"/>
    </source>
</evidence>
<dbReference type="PANTHER" id="PTHR42935">
    <property type="entry name" value="SLR0930 PROTEIN"/>
    <property type="match status" value="1"/>
</dbReference>
<dbReference type="CDD" id="cd00009">
    <property type="entry name" value="AAA"/>
    <property type="match status" value="1"/>
</dbReference>
<dbReference type="InterPro" id="IPR027417">
    <property type="entry name" value="P-loop_NTPase"/>
</dbReference>
<dbReference type="SUPFAM" id="SSF52540">
    <property type="entry name" value="P-loop containing nucleoside triphosphate hydrolases"/>
    <property type="match status" value="1"/>
</dbReference>
<evidence type="ECO:0000313" key="2">
    <source>
        <dbReference type="Proteomes" id="UP000001661"/>
    </source>
</evidence>
<dbReference type="Gene3D" id="3.40.50.300">
    <property type="entry name" value="P-loop containing nucleotide triphosphate hydrolases"/>
    <property type="match status" value="1"/>
</dbReference>
<dbReference type="Pfam" id="PF05673">
    <property type="entry name" value="DUF815"/>
    <property type="match status" value="1"/>
</dbReference>
<dbReference type="RefSeq" id="WP_013278284.1">
    <property type="nucleotide sequence ID" value="NC_014378.1"/>
</dbReference>
<dbReference type="OrthoDB" id="9812140at2"/>
<dbReference type="eggNOG" id="COG2607">
    <property type="taxonomic scope" value="Bacteria"/>
</dbReference>
<reference evidence="1 2" key="1">
    <citation type="journal article" date="2010" name="Stand. Genomic Sci.">
        <title>Complete genome sequence of Acetohalobium arabaticum type strain (Z-7288).</title>
        <authorList>
            <person name="Sikorski J."/>
            <person name="Lapidus A."/>
            <person name="Chertkov O."/>
            <person name="Lucas S."/>
            <person name="Copeland A."/>
            <person name="Glavina Del Rio T."/>
            <person name="Nolan M."/>
            <person name="Tice H."/>
            <person name="Cheng J.F."/>
            <person name="Han C."/>
            <person name="Brambilla E."/>
            <person name="Pitluck S."/>
            <person name="Liolios K."/>
            <person name="Ivanova N."/>
            <person name="Mavromatis K."/>
            <person name="Mikhailova N."/>
            <person name="Pati A."/>
            <person name="Bruce D."/>
            <person name="Detter C."/>
            <person name="Tapia R."/>
            <person name="Goodwin L."/>
            <person name="Chen A."/>
            <person name="Palaniappan K."/>
            <person name="Land M."/>
            <person name="Hauser L."/>
            <person name="Chang Y.J."/>
            <person name="Jeffries C.D."/>
            <person name="Rohde M."/>
            <person name="Goker M."/>
            <person name="Spring S."/>
            <person name="Woyke T."/>
            <person name="Bristow J."/>
            <person name="Eisen J.A."/>
            <person name="Markowitz V."/>
            <person name="Hugenholtz P."/>
            <person name="Kyrpides N.C."/>
            <person name="Klenk H.P."/>
        </authorList>
    </citation>
    <scope>NUCLEOTIDE SEQUENCE [LARGE SCALE GENOMIC DNA]</scope>
    <source>
        <strain evidence="2">ATCC 49924 / DSM 5501 / Z-7288</strain>
    </source>
</reference>
<gene>
    <name evidence="1" type="ordered locus">Acear_1325</name>
</gene>
<dbReference type="STRING" id="574087.Acear_1325"/>
<accession>D9QQP7</accession>
<proteinExistence type="predicted"/>
<dbReference type="EMBL" id="CP002105">
    <property type="protein sequence ID" value="ADL12838.1"/>
    <property type="molecule type" value="Genomic_DNA"/>
</dbReference>
<protein>
    <submittedName>
        <fullName evidence="1">Uncharacterized protein</fullName>
    </submittedName>
</protein>